<dbReference type="PANTHER" id="PTHR33923:SF2">
    <property type="entry name" value="CALMODULIN-BINDING PROTEIN-RELATED"/>
    <property type="match status" value="1"/>
</dbReference>
<dbReference type="InterPro" id="IPR044681">
    <property type="entry name" value="PICBP-like"/>
</dbReference>
<dbReference type="GeneID" id="105172158"/>
<feature type="domain" description="Calmodulin-binding" evidence="2">
    <location>
        <begin position="610"/>
        <end position="714"/>
    </location>
</feature>
<dbReference type="Pfam" id="PF07839">
    <property type="entry name" value="CaM_binding"/>
    <property type="match status" value="1"/>
</dbReference>
<dbReference type="PANTHER" id="PTHR33923">
    <property type="entry name" value="CALMODULIN-BINDING PROTEIN-RELATED"/>
    <property type="match status" value="1"/>
</dbReference>
<accession>A0A6I9TZM5</accession>
<evidence type="ECO:0000313" key="4">
    <source>
        <dbReference type="RefSeq" id="XP_011091813.1"/>
    </source>
</evidence>
<proteinExistence type="predicted"/>
<name>A0A6I9TZM5_SESIN</name>
<organism evidence="3 4">
    <name type="scientific">Sesamum indicum</name>
    <name type="common">Oriental sesame</name>
    <name type="synonym">Sesamum orientale</name>
    <dbReference type="NCBI Taxonomy" id="4182"/>
    <lineage>
        <taxon>Eukaryota</taxon>
        <taxon>Viridiplantae</taxon>
        <taxon>Streptophyta</taxon>
        <taxon>Embryophyta</taxon>
        <taxon>Tracheophyta</taxon>
        <taxon>Spermatophyta</taxon>
        <taxon>Magnoliopsida</taxon>
        <taxon>eudicotyledons</taxon>
        <taxon>Gunneridae</taxon>
        <taxon>Pentapetalae</taxon>
        <taxon>asterids</taxon>
        <taxon>lamiids</taxon>
        <taxon>Lamiales</taxon>
        <taxon>Pedaliaceae</taxon>
        <taxon>Sesamum</taxon>
    </lineage>
</organism>
<dbReference type="InParanoid" id="A0A6I9TZM5"/>
<dbReference type="Proteomes" id="UP000504604">
    <property type="component" value="Linkage group LG10"/>
</dbReference>
<feature type="compositionally biased region" description="Polar residues" evidence="1">
    <location>
        <begin position="573"/>
        <end position="585"/>
    </location>
</feature>
<dbReference type="AlphaFoldDB" id="A0A6I9TZM5"/>
<feature type="compositionally biased region" description="Polar residues" evidence="1">
    <location>
        <begin position="119"/>
        <end position="135"/>
    </location>
</feature>
<evidence type="ECO:0000313" key="3">
    <source>
        <dbReference type="Proteomes" id="UP000504604"/>
    </source>
</evidence>
<dbReference type="OrthoDB" id="1304871at2759"/>
<protein>
    <submittedName>
        <fullName evidence="4">Uncharacterized protein LOC105172158</fullName>
    </submittedName>
</protein>
<dbReference type="Gramene" id="SIN_1017615.t">
    <property type="protein sequence ID" value="SIN_1017615.t"/>
    <property type="gene ID" value="SIN_1017615"/>
</dbReference>
<dbReference type="KEGG" id="sind:105172158"/>
<evidence type="ECO:0000259" key="2">
    <source>
        <dbReference type="SMART" id="SM01054"/>
    </source>
</evidence>
<dbReference type="InterPro" id="IPR012417">
    <property type="entry name" value="CaM-bd_dom_pln"/>
</dbReference>
<dbReference type="SMART" id="SM01054">
    <property type="entry name" value="CaM_binding"/>
    <property type="match status" value="1"/>
</dbReference>
<dbReference type="GO" id="GO:0005516">
    <property type="term" value="F:calmodulin binding"/>
    <property type="evidence" value="ECO:0007669"/>
    <property type="project" value="InterPro"/>
</dbReference>
<gene>
    <name evidence="4" type="primary">LOC105172158</name>
</gene>
<reference evidence="4" key="1">
    <citation type="submission" date="2025-08" db="UniProtKB">
        <authorList>
            <consortium name="RefSeq"/>
        </authorList>
    </citation>
    <scope>IDENTIFICATION</scope>
</reference>
<feature type="compositionally biased region" description="Polar residues" evidence="1">
    <location>
        <begin position="62"/>
        <end position="77"/>
    </location>
</feature>
<keyword evidence="3" id="KW-1185">Reference proteome</keyword>
<feature type="region of interest" description="Disordered" evidence="1">
    <location>
        <begin position="567"/>
        <end position="592"/>
    </location>
</feature>
<feature type="compositionally biased region" description="Basic and acidic residues" evidence="1">
    <location>
        <begin position="8"/>
        <end position="35"/>
    </location>
</feature>
<feature type="region of interest" description="Disordered" evidence="1">
    <location>
        <begin position="1"/>
        <end position="142"/>
    </location>
</feature>
<dbReference type="FunCoup" id="A0A6I9TZM5">
    <property type="interactions" value="257"/>
</dbReference>
<sequence>MVQRKLPVKPDHLKPEKNLFHHQDLKPRGAADLTKKMKKSGSSKQPGKPPPTAAVTPRKPSPVSSMARTLNYMNSPEKSPARPTGAVTPQKASPGGSFAVTPNYMKPTTSSDARKEVSTRSPQTSPVSSSLQGKGSKNLKLGLASGNKATKTFSRTGSLKMMRTLTKNPSFKPARASVRKCSPVVLCENLDAQRATCSSTLKDCKFPDYLSLNPGGTEAEGTSAVKVCPYTYCSLNGHKHAPLPPLKCFLSARRRMIKNQRGLKLGCLSPRRVTCVADGVKFDEKLVMQESLNCSGTSLQRDEDEKETDFFVEIFSKEKGDTAYYTGIDGSDETAAEDQEERSLEGLSDAAICYEVDADETVDGNGYADSIDVGRTCFSEQNQEDEIDDGVSPPPSVQGESMPRVNFYELDSEASDMDWETGHHSALYVDYDYEHSPEMELEPDPEAGQFENHVTHNKFMVESDNKGGCFDEFSADDVPQESFDEESLNTDVFSSSSDSESISSYEYLQGLNNMETSAIGEVSLEEPEPASDYKNHILFECNQTAGIGFHLVAGHEVSEGCQAQTELSDEDLSSNTENIMTSSTEDPARETDSEFAQLTSTGGERQRIHKVEAGNEANQEAEDTGLAQATTKCKKQILDGEELGAFDPRAPNFLPLEPDPETEKVDLRHQELDGRKNAEEWMVDYALRQAVTKLAPARKRKVALLVEAFEKVMPITKCDLHTRHTSAFDHARPIQACN</sequence>
<evidence type="ECO:0000256" key="1">
    <source>
        <dbReference type="SAM" id="MobiDB-lite"/>
    </source>
</evidence>
<dbReference type="RefSeq" id="XP_011091813.1">
    <property type="nucleotide sequence ID" value="XM_011093511.2"/>
</dbReference>